<feature type="compositionally biased region" description="Polar residues" evidence="2">
    <location>
        <begin position="1"/>
        <end position="27"/>
    </location>
</feature>
<feature type="compositionally biased region" description="Low complexity" evidence="2">
    <location>
        <begin position="38"/>
        <end position="59"/>
    </location>
</feature>
<dbReference type="Proteomes" id="UP000800094">
    <property type="component" value="Unassembled WGS sequence"/>
</dbReference>
<evidence type="ECO:0000313" key="3">
    <source>
        <dbReference type="EMBL" id="KAF2252952.1"/>
    </source>
</evidence>
<feature type="region of interest" description="Disordered" evidence="2">
    <location>
        <begin position="131"/>
        <end position="159"/>
    </location>
</feature>
<dbReference type="GeneID" id="54588575"/>
<name>A0A6A6ISZ2_9PLEO</name>
<feature type="region of interest" description="Disordered" evidence="2">
    <location>
        <begin position="377"/>
        <end position="397"/>
    </location>
</feature>
<evidence type="ECO:0000313" key="4">
    <source>
        <dbReference type="Proteomes" id="UP000800094"/>
    </source>
</evidence>
<organism evidence="3 4">
    <name type="scientific">Trematosphaeria pertusa</name>
    <dbReference type="NCBI Taxonomy" id="390896"/>
    <lineage>
        <taxon>Eukaryota</taxon>
        <taxon>Fungi</taxon>
        <taxon>Dikarya</taxon>
        <taxon>Ascomycota</taxon>
        <taxon>Pezizomycotina</taxon>
        <taxon>Dothideomycetes</taxon>
        <taxon>Pleosporomycetidae</taxon>
        <taxon>Pleosporales</taxon>
        <taxon>Massarineae</taxon>
        <taxon>Trematosphaeriaceae</taxon>
        <taxon>Trematosphaeria</taxon>
    </lineage>
</organism>
<accession>A0A6A6ISZ2</accession>
<dbReference type="OrthoDB" id="3796057at2759"/>
<proteinExistence type="predicted"/>
<dbReference type="RefSeq" id="XP_033687956.1">
    <property type="nucleotide sequence ID" value="XM_033835245.1"/>
</dbReference>
<keyword evidence="1" id="KW-0175">Coiled coil</keyword>
<evidence type="ECO:0000256" key="2">
    <source>
        <dbReference type="SAM" id="MobiDB-lite"/>
    </source>
</evidence>
<dbReference type="AlphaFoldDB" id="A0A6A6ISZ2"/>
<feature type="compositionally biased region" description="Acidic residues" evidence="2">
    <location>
        <begin position="98"/>
        <end position="108"/>
    </location>
</feature>
<feature type="coiled-coil region" evidence="1">
    <location>
        <begin position="160"/>
        <end position="187"/>
    </location>
</feature>
<feature type="region of interest" description="Disordered" evidence="2">
    <location>
        <begin position="1"/>
        <end position="117"/>
    </location>
</feature>
<reference evidence="3" key="1">
    <citation type="journal article" date="2020" name="Stud. Mycol.">
        <title>101 Dothideomycetes genomes: a test case for predicting lifestyles and emergence of pathogens.</title>
        <authorList>
            <person name="Haridas S."/>
            <person name="Albert R."/>
            <person name="Binder M."/>
            <person name="Bloem J."/>
            <person name="Labutti K."/>
            <person name="Salamov A."/>
            <person name="Andreopoulos B."/>
            <person name="Baker S."/>
            <person name="Barry K."/>
            <person name="Bills G."/>
            <person name="Bluhm B."/>
            <person name="Cannon C."/>
            <person name="Castanera R."/>
            <person name="Culley D."/>
            <person name="Daum C."/>
            <person name="Ezra D."/>
            <person name="Gonzalez J."/>
            <person name="Henrissat B."/>
            <person name="Kuo A."/>
            <person name="Liang C."/>
            <person name="Lipzen A."/>
            <person name="Lutzoni F."/>
            <person name="Magnuson J."/>
            <person name="Mondo S."/>
            <person name="Nolan M."/>
            <person name="Ohm R."/>
            <person name="Pangilinan J."/>
            <person name="Park H.-J."/>
            <person name="Ramirez L."/>
            <person name="Alfaro M."/>
            <person name="Sun H."/>
            <person name="Tritt A."/>
            <person name="Yoshinaga Y."/>
            <person name="Zwiers L.-H."/>
            <person name="Turgeon B."/>
            <person name="Goodwin S."/>
            <person name="Spatafora J."/>
            <person name="Crous P."/>
            <person name="Grigoriev I."/>
        </authorList>
    </citation>
    <scope>NUCLEOTIDE SEQUENCE</scope>
    <source>
        <strain evidence="3">CBS 122368</strain>
    </source>
</reference>
<dbReference type="EMBL" id="ML987191">
    <property type="protein sequence ID" value="KAF2252952.1"/>
    <property type="molecule type" value="Genomic_DNA"/>
</dbReference>
<feature type="compositionally biased region" description="Basic and acidic residues" evidence="2">
    <location>
        <begin position="85"/>
        <end position="94"/>
    </location>
</feature>
<sequence length="588" mass="64163">MFRVPSSSSPGTPIAASSSTLQASSPPASEGDSDGMCSSPHPASSSPSVSRLSRESPVSDSWSDPINSVEMGRSPSPPPRLRRRQSSEQDEVRNIMELSEEEDNEELGDEHSTTEAEAYDYDHDNIEDVMNVPGKVAPPQRPLDLRRVSLGGRKPTPEDIHQLEIRRAELEHELQEERAKHERMMAGVSDDNGLIVDGVDHDGAVPAEELDSILDSGKDGWLTEGQAAVSSDDAITEPCTSPPTNLPVPPFNTPTSSNVVTTPGGKHIQFALQSTVHDTPFTKTLNYFKQFKGKENSPSKSRRNASLPEEIAELAKEAQEEEEGSEDLEMYREMDLAPMDPVVETSSAGDLIMLGTPTKPVVNAHESEVRSSLDRMLAAKSPADEEEENGEGKEDAAGHRYISNISREHFEGNKSPPTIACGLGSPEDFKNMIPQIFNGHLKSERNNKYELPSSATDTQEGESATQFLKAEAVSAFTNEERIKMQEEIEHIDESLRKGHLLGKDDFERIAGPCGPSFGAPPAKPTPSATGEEDARKKQLILYQEDPVFIKVIAMLPAAMFWAVAQPLAKYSGKAFDKVVEKLTGLSLQ</sequence>
<protein>
    <submittedName>
        <fullName evidence="3">Uncharacterized protein</fullName>
    </submittedName>
</protein>
<evidence type="ECO:0000256" key="1">
    <source>
        <dbReference type="SAM" id="Coils"/>
    </source>
</evidence>
<keyword evidence="4" id="KW-1185">Reference proteome</keyword>
<gene>
    <name evidence="3" type="ORF">BU26DRAFT_601165</name>
</gene>